<evidence type="ECO:0000256" key="1">
    <source>
        <dbReference type="SAM" id="MobiDB-lite"/>
    </source>
</evidence>
<organism evidence="2">
    <name type="scientific">Culex pipiens</name>
    <name type="common">House mosquito</name>
    <dbReference type="NCBI Taxonomy" id="7175"/>
    <lineage>
        <taxon>Eukaryota</taxon>
        <taxon>Metazoa</taxon>
        <taxon>Ecdysozoa</taxon>
        <taxon>Arthropoda</taxon>
        <taxon>Hexapoda</taxon>
        <taxon>Insecta</taxon>
        <taxon>Pterygota</taxon>
        <taxon>Neoptera</taxon>
        <taxon>Endopterygota</taxon>
        <taxon>Diptera</taxon>
        <taxon>Nematocera</taxon>
        <taxon>Culicoidea</taxon>
        <taxon>Culicidae</taxon>
        <taxon>Culicinae</taxon>
        <taxon>Culicini</taxon>
        <taxon>Culex</taxon>
        <taxon>Culex</taxon>
    </lineage>
</organism>
<feature type="region of interest" description="Disordered" evidence="1">
    <location>
        <begin position="1"/>
        <end position="31"/>
    </location>
</feature>
<reference evidence="2" key="1">
    <citation type="submission" date="2021-05" db="EMBL/GenBank/DDBJ databases">
        <authorList>
            <person name="Alioto T."/>
            <person name="Alioto T."/>
            <person name="Gomez Garrido J."/>
        </authorList>
    </citation>
    <scope>NUCLEOTIDE SEQUENCE</scope>
</reference>
<dbReference type="EMBL" id="HBUE01117221">
    <property type="protein sequence ID" value="CAG6490915.1"/>
    <property type="molecule type" value="Transcribed_RNA"/>
</dbReference>
<accession>A0A8D8CGB6</accession>
<evidence type="ECO:0000313" key="2">
    <source>
        <dbReference type="EMBL" id="CAG6490915.1"/>
    </source>
</evidence>
<name>A0A8D8CGB6_CULPI</name>
<sequence>MFRIRSAHPVPPVTAAPKHAAIPTVPSPVTTHPAVSGIPIGRRHSEATCTVRRSVAHLHGGGDRPGWERWRLVRRHDSGGRAEPVLAAENARFVQDRVPEVGVGLHRCCCCCGLRQ</sequence>
<protein>
    <submittedName>
        <fullName evidence="2">(northern house mosquito) hypothetical protein</fullName>
    </submittedName>
</protein>
<proteinExistence type="predicted"/>
<dbReference type="AlphaFoldDB" id="A0A8D8CGB6"/>